<dbReference type="EMBL" id="BRXW01000594">
    <property type="protein sequence ID" value="GMH68523.1"/>
    <property type="molecule type" value="Genomic_DNA"/>
</dbReference>
<reference evidence="2" key="1">
    <citation type="journal article" date="2023" name="Commun. Biol.">
        <title>Genome analysis of Parmales, the sister group of diatoms, reveals the evolutionary specialization of diatoms from phago-mixotrophs to photoautotrophs.</title>
        <authorList>
            <person name="Ban H."/>
            <person name="Sato S."/>
            <person name="Yoshikawa S."/>
            <person name="Yamada K."/>
            <person name="Nakamura Y."/>
            <person name="Ichinomiya M."/>
            <person name="Sato N."/>
            <person name="Blanc-Mathieu R."/>
            <person name="Endo H."/>
            <person name="Kuwata A."/>
            <person name="Ogata H."/>
        </authorList>
    </citation>
    <scope>NUCLEOTIDE SEQUENCE [LARGE SCALE GENOMIC DNA]</scope>
    <source>
        <strain evidence="2">NIES 3700</strain>
    </source>
</reference>
<dbReference type="InterPro" id="IPR052603">
    <property type="entry name" value="EFCB6"/>
</dbReference>
<dbReference type="PANTHER" id="PTHR20875:SF0">
    <property type="entry name" value="GH12158P"/>
    <property type="match status" value="1"/>
</dbReference>
<dbReference type="Proteomes" id="UP001165122">
    <property type="component" value="Unassembled WGS sequence"/>
</dbReference>
<accession>A0A9W7E7N7</accession>
<keyword evidence="2" id="KW-1185">Reference proteome</keyword>
<comment type="caution">
    <text evidence="1">The sequence shown here is derived from an EMBL/GenBank/DDBJ whole genome shotgun (WGS) entry which is preliminary data.</text>
</comment>
<dbReference type="SUPFAM" id="SSF47473">
    <property type="entry name" value="EF-hand"/>
    <property type="match status" value="4"/>
</dbReference>
<organism evidence="1 2">
    <name type="scientific">Triparma laevis f. longispina</name>
    <dbReference type="NCBI Taxonomy" id="1714387"/>
    <lineage>
        <taxon>Eukaryota</taxon>
        <taxon>Sar</taxon>
        <taxon>Stramenopiles</taxon>
        <taxon>Ochrophyta</taxon>
        <taxon>Bolidophyceae</taxon>
        <taxon>Parmales</taxon>
        <taxon>Triparmaceae</taxon>
        <taxon>Triparma</taxon>
    </lineage>
</organism>
<evidence type="ECO:0000313" key="2">
    <source>
        <dbReference type="Proteomes" id="UP001165122"/>
    </source>
</evidence>
<dbReference type="AlphaFoldDB" id="A0A9W7E7N7"/>
<gene>
    <name evidence="1" type="ORF">TrLO_g2285</name>
</gene>
<proteinExistence type="predicted"/>
<dbReference type="OrthoDB" id="187808at2759"/>
<dbReference type="InterPro" id="IPR011992">
    <property type="entry name" value="EF-hand-dom_pair"/>
</dbReference>
<evidence type="ECO:0000313" key="1">
    <source>
        <dbReference type="EMBL" id="GMH68523.1"/>
    </source>
</evidence>
<name>A0A9W7E7N7_9STRA</name>
<sequence>MPFTKEECMVKGAESVLRPLKNKIRLECKKRRIRLNDFFTTFDRIHTKRCTKSQFYRALTISNVSLTKDEVDMLVNRYEVPADMMPDGKSDMVNYKKFCDQIDKVFAVQGLEKNPTKQVKLALEDVGEPVLGPDNPLISAVESEEVKEILGEFNKHCATRGYNVKILFGDFDRNNDGQITNEQFMRNVFVLCPNLSMAQAELVCKAYAAPMGMNYRQLDEHCNDMNLPDVEDSSLFGRIGKKTSNIQLNEDTLNEILQFFAMKFAQTPGIRIRDYFVSFDKRKSGIIRTAEFLQGVVRCFGSMTLVQTKALEVKFGDAKTGTVNWQKFIDTVTDLAGGLTYDRTPGFCKTTELADEQKTQVRDILRDMCLKVTKHRIMLKPTFQDFDRRNEDHVSREQFMRALSQFDLLPQSTYATDVLCLAFSPTSFRHSAGKFVNYRKFLDYIEAIVSITEREQMALSADAYKDVPRHLRSDFTPGEVAEPTIMLDNYGSPVNVPQVEEEQPQVDEGGEPQDSLGEFTQTFDFSSIVSSPTKFSTVHTGRPDKSVQDLIGYIRRSVLKNRVRLGVFFEDQDKLRRGKITKAQFHRGLASSGHRVSEMEVAQLAAEYSSLDEVDGDGVPFVNWKEFVADIDSVFAITGLESNPNIDVVSTLRSLRQEGEAATIFPEFSEEQNMKLASFLVEFETEVTKKCIDLFPPFEDFDRFHRGTVTANMFARVLSGLGFYPGEEVFELLAEKFKDQPIDSQKDVSYKAFIAILEMITNGADPMNVPSAMEYRNTLTADTVLPFDPTEYVERSPTKPQGFYDAKVGNVQETLEEVKRQIDFNQVRLADFLADGDRLRSGCLTTSKFRNGLARAGVQLSGTEILALEEAFKSTKRSDTVAWREFLDAVDNAAVLSKMEPEDSGVDLEELYGICDKIKEIVENRRLNLKPYFQDFDRAHFQQVTQNQFSAVMSTLMIPVSQRELSVLFTAFMVREGKKPTTRVSYKAFIRRVDVNEGE</sequence>
<dbReference type="PANTHER" id="PTHR20875">
    <property type="entry name" value="EF-HAND CALCIUM-BINDING DOMAIN-CONTAINING PROTEIN 6-RELATED"/>
    <property type="match status" value="1"/>
</dbReference>
<protein>
    <submittedName>
        <fullName evidence="1">Uncharacterized protein</fullName>
    </submittedName>
</protein>
<dbReference type="Gene3D" id="1.10.238.10">
    <property type="entry name" value="EF-hand"/>
    <property type="match status" value="6"/>
</dbReference>